<sequence length="470" mass="48702">MLSASGRGSKRLENVYRQLTATLAIGSGSECQARLSPSQHQAKAFMHSEAGATDADTQTQAPPKRPRLSQQSVYICGVARTPLGSFMGGLSELSATELGAIAIKAAVQRAGVPAAAVGEVYMGNVCSAGLGQAPARQASLRAGLPLHVDCTTVNKVCSSGMKAMMLGAQSIMLGARQVVVAGGMESMSNIPHYAPGMRAGTRLGHSQLLDGMLHDGLWDATHDIHMGECAEMCAERLGISREAQDAHAVESAERAQRATAEGLAAWEVAPVEVAAKGGGKRVVKEDEAISKMNPDKLRKLKPFFRPQDGTVTAGNASPISDGAAAVVLASGAAVRQYGLPVLGRILGFGDAAVDPRDFPTAPSQAIPAALEHAGVAKRDVEYWEVNEAFSVVDLANRQLLGLDPQRVNVFGGAVAIGHPIGASGCRLIVTLLNVLRCKHARLGVAAICNGGGGASAMVIEQVDSVAAEHC</sequence>
<evidence type="ECO:0000259" key="15">
    <source>
        <dbReference type="Pfam" id="PF02803"/>
    </source>
</evidence>
<keyword evidence="7" id="KW-0809">Transit peptide</keyword>
<evidence type="ECO:0000256" key="10">
    <source>
        <dbReference type="ARBA" id="ARBA00023315"/>
    </source>
</evidence>
<evidence type="ECO:0000256" key="9">
    <source>
        <dbReference type="ARBA" id="ARBA00023128"/>
    </source>
</evidence>
<dbReference type="InterPro" id="IPR002155">
    <property type="entry name" value="Thiolase"/>
</dbReference>
<dbReference type="FunFam" id="3.40.47.10:FF:000007">
    <property type="entry name" value="acetyl-CoA acetyltransferase, mitochondrial"/>
    <property type="match status" value="1"/>
</dbReference>
<reference evidence="16" key="1">
    <citation type="journal article" date="2019" name="Plant J.">
        <title>Chlorella vulgaris genome assembly and annotation reveals the molecular basis for metabolic acclimation to high light conditions.</title>
        <authorList>
            <person name="Cecchin M."/>
            <person name="Marcolungo L."/>
            <person name="Rossato M."/>
            <person name="Girolomoni L."/>
            <person name="Cosentino E."/>
            <person name="Cuine S."/>
            <person name="Li-Beisson Y."/>
            <person name="Delledonne M."/>
            <person name="Ballottari M."/>
        </authorList>
    </citation>
    <scope>NUCLEOTIDE SEQUENCE</scope>
    <source>
        <strain evidence="16">211/11P</strain>
    </source>
</reference>
<name>A0A9D4TQK6_CHLVU</name>
<dbReference type="GO" id="GO:0003985">
    <property type="term" value="F:acetyl-CoA C-acetyltransferase activity"/>
    <property type="evidence" value="ECO:0007669"/>
    <property type="project" value="UniProtKB-EC"/>
</dbReference>
<comment type="subcellular location">
    <subcellularLocation>
        <location evidence="1">Mitochondrion</location>
    </subcellularLocation>
</comment>
<dbReference type="Pfam" id="PF02803">
    <property type="entry name" value="Thiolase_C"/>
    <property type="match status" value="1"/>
</dbReference>
<keyword evidence="8" id="KW-0630">Potassium</keyword>
<dbReference type="InterPro" id="IPR016039">
    <property type="entry name" value="Thiolase-like"/>
</dbReference>
<evidence type="ECO:0000313" key="17">
    <source>
        <dbReference type="Proteomes" id="UP001055712"/>
    </source>
</evidence>
<evidence type="ECO:0000259" key="14">
    <source>
        <dbReference type="Pfam" id="PF00108"/>
    </source>
</evidence>
<proteinExistence type="inferred from homology"/>
<accession>A0A9D4TQK6</accession>
<dbReference type="PANTHER" id="PTHR18919">
    <property type="entry name" value="ACETYL-COA C-ACYLTRANSFERASE"/>
    <property type="match status" value="1"/>
</dbReference>
<dbReference type="InterPro" id="IPR020610">
    <property type="entry name" value="Thiolase_AS"/>
</dbReference>
<dbReference type="InterPro" id="IPR020615">
    <property type="entry name" value="Thiolase_acyl_enz_int_AS"/>
</dbReference>
<dbReference type="InterPro" id="IPR020613">
    <property type="entry name" value="Thiolase_CS"/>
</dbReference>
<dbReference type="GO" id="GO:0046872">
    <property type="term" value="F:metal ion binding"/>
    <property type="evidence" value="ECO:0007669"/>
    <property type="project" value="UniProtKB-KW"/>
</dbReference>
<keyword evidence="17" id="KW-1185">Reference proteome</keyword>
<dbReference type="Proteomes" id="UP001055712">
    <property type="component" value="Unassembled WGS sequence"/>
</dbReference>
<comment type="caution">
    <text evidence="16">The sequence shown here is derived from an EMBL/GenBank/DDBJ whole genome shotgun (WGS) entry which is preliminary data.</text>
</comment>
<evidence type="ECO:0000256" key="5">
    <source>
        <dbReference type="ARBA" id="ARBA00022679"/>
    </source>
</evidence>
<feature type="region of interest" description="Disordered" evidence="13">
    <location>
        <begin position="36"/>
        <end position="67"/>
    </location>
</feature>
<feature type="compositionally biased region" description="Low complexity" evidence="13">
    <location>
        <begin position="52"/>
        <end position="62"/>
    </location>
</feature>
<dbReference type="InterPro" id="IPR020617">
    <property type="entry name" value="Thiolase_C"/>
</dbReference>
<dbReference type="PROSITE" id="PS00098">
    <property type="entry name" value="THIOLASE_1"/>
    <property type="match status" value="1"/>
</dbReference>
<comment type="subunit">
    <text evidence="3">Homotetramer.</text>
</comment>
<reference evidence="16" key="2">
    <citation type="submission" date="2020-11" db="EMBL/GenBank/DDBJ databases">
        <authorList>
            <person name="Cecchin M."/>
            <person name="Marcolungo L."/>
            <person name="Rossato M."/>
            <person name="Girolomoni L."/>
            <person name="Cosentino E."/>
            <person name="Cuine S."/>
            <person name="Li-Beisson Y."/>
            <person name="Delledonne M."/>
            <person name="Ballottari M."/>
        </authorList>
    </citation>
    <scope>NUCLEOTIDE SEQUENCE</scope>
    <source>
        <strain evidence="16">211/11P</strain>
        <tissue evidence="16">Whole cell</tissue>
    </source>
</reference>
<protein>
    <recommendedName>
        <fullName evidence="4">acetyl-CoA C-acetyltransferase</fullName>
        <ecNumber evidence="4">2.3.1.9</ecNumber>
    </recommendedName>
</protein>
<evidence type="ECO:0000256" key="13">
    <source>
        <dbReference type="SAM" id="MobiDB-lite"/>
    </source>
</evidence>
<gene>
    <name evidence="16" type="ORF">D9Q98_003807</name>
</gene>
<evidence type="ECO:0000313" key="16">
    <source>
        <dbReference type="EMBL" id="KAI3432246.1"/>
    </source>
</evidence>
<evidence type="ECO:0000256" key="12">
    <source>
        <dbReference type="RuleBase" id="RU003557"/>
    </source>
</evidence>
<dbReference type="Gene3D" id="3.40.47.10">
    <property type="match status" value="1"/>
</dbReference>
<evidence type="ECO:0000256" key="1">
    <source>
        <dbReference type="ARBA" id="ARBA00004173"/>
    </source>
</evidence>
<feature type="domain" description="Thiolase N-terminal" evidence="14">
    <location>
        <begin position="73"/>
        <end position="330"/>
    </location>
</feature>
<evidence type="ECO:0000256" key="6">
    <source>
        <dbReference type="ARBA" id="ARBA00022723"/>
    </source>
</evidence>
<keyword evidence="5 12" id="KW-0808">Transferase</keyword>
<dbReference type="Pfam" id="PF00108">
    <property type="entry name" value="Thiolase_N"/>
    <property type="match status" value="1"/>
</dbReference>
<dbReference type="GO" id="GO:0006635">
    <property type="term" value="P:fatty acid beta-oxidation"/>
    <property type="evidence" value="ECO:0007669"/>
    <property type="project" value="TreeGrafter"/>
</dbReference>
<feature type="domain" description="Thiolase C-terminal" evidence="15">
    <location>
        <begin position="340"/>
        <end position="460"/>
    </location>
</feature>
<dbReference type="CDD" id="cd00751">
    <property type="entry name" value="thiolase"/>
    <property type="match status" value="1"/>
</dbReference>
<dbReference type="PROSITE" id="PS00099">
    <property type="entry name" value="THIOLASE_3"/>
    <property type="match status" value="1"/>
</dbReference>
<evidence type="ECO:0000256" key="7">
    <source>
        <dbReference type="ARBA" id="ARBA00022946"/>
    </source>
</evidence>
<dbReference type="NCBIfam" id="TIGR01930">
    <property type="entry name" value="AcCoA-C-Actrans"/>
    <property type="match status" value="1"/>
</dbReference>
<dbReference type="OrthoDB" id="5404651at2759"/>
<dbReference type="SUPFAM" id="SSF53901">
    <property type="entry name" value="Thiolase-like"/>
    <property type="match status" value="2"/>
</dbReference>
<keyword evidence="10 12" id="KW-0012">Acyltransferase</keyword>
<evidence type="ECO:0000256" key="2">
    <source>
        <dbReference type="ARBA" id="ARBA00010982"/>
    </source>
</evidence>
<comment type="similarity">
    <text evidence="2 12">Belongs to the thiolase-like superfamily. Thiolase family.</text>
</comment>
<comment type="catalytic activity">
    <reaction evidence="11">
        <text>2 acetyl-CoA = acetoacetyl-CoA + CoA</text>
        <dbReference type="Rhea" id="RHEA:21036"/>
        <dbReference type="ChEBI" id="CHEBI:57286"/>
        <dbReference type="ChEBI" id="CHEBI:57287"/>
        <dbReference type="ChEBI" id="CHEBI:57288"/>
        <dbReference type="EC" id="2.3.1.9"/>
    </reaction>
    <physiologicalReaction direction="left-to-right" evidence="11">
        <dbReference type="Rhea" id="RHEA:21037"/>
    </physiologicalReaction>
</comment>
<dbReference type="AlphaFoldDB" id="A0A9D4TQK6"/>
<evidence type="ECO:0000256" key="8">
    <source>
        <dbReference type="ARBA" id="ARBA00022958"/>
    </source>
</evidence>
<evidence type="ECO:0000256" key="11">
    <source>
        <dbReference type="ARBA" id="ARBA00052235"/>
    </source>
</evidence>
<evidence type="ECO:0000256" key="3">
    <source>
        <dbReference type="ARBA" id="ARBA00011881"/>
    </source>
</evidence>
<dbReference type="EC" id="2.3.1.9" evidence="4"/>
<keyword evidence="9" id="KW-0496">Mitochondrion</keyword>
<evidence type="ECO:0000256" key="4">
    <source>
        <dbReference type="ARBA" id="ARBA00012705"/>
    </source>
</evidence>
<keyword evidence="6" id="KW-0479">Metal-binding</keyword>
<organism evidence="16 17">
    <name type="scientific">Chlorella vulgaris</name>
    <name type="common">Green alga</name>
    <dbReference type="NCBI Taxonomy" id="3077"/>
    <lineage>
        <taxon>Eukaryota</taxon>
        <taxon>Viridiplantae</taxon>
        <taxon>Chlorophyta</taxon>
        <taxon>core chlorophytes</taxon>
        <taxon>Trebouxiophyceae</taxon>
        <taxon>Chlorellales</taxon>
        <taxon>Chlorellaceae</taxon>
        <taxon>Chlorella clade</taxon>
        <taxon>Chlorella</taxon>
    </lineage>
</organism>
<dbReference type="GO" id="GO:0005739">
    <property type="term" value="C:mitochondrion"/>
    <property type="evidence" value="ECO:0007669"/>
    <property type="project" value="UniProtKB-SubCell"/>
</dbReference>
<dbReference type="PANTHER" id="PTHR18919:SF156">
    <property type="entry name" value="ACETYL-COA ACETYLTRANSFERASE, MITOCHONDRIAL"/>
    <property type="match status" value="1"/>
</dbReference>
<dbReference type="PROSITE" id="PS00737">
    <property type="entry name" value="THIOLASE_2"/>
    <property type="match status" value="1"/>
</dbReference>
<dbReference type="InterPro" id="IPR020616">
    <property type="entry name" value="Thiolase_N"/>
</dbReference>
<dbReference type="EMBL" id="SIDB01000005">
    <property type="protein sequence ID" value="KAI3432246.1"/>
    <property type="molecule type" value="Genomic_DNA"/>
</dbReference>